<evidence type="ECO:0000256" key="2">
    <source>
        <dbReference type="ARBA" id="ARBA00004749"/>
    </source>
</evidence>
<feature type="domain" description="COQ9 C-terminal" evidence="10">
    <location>
        <begin position="219"/>
        <end position="294"/>
    </location>
</feature>
<keyword evidence="7 8" id="KW-0496">Mitochondrion</keyword>
<sequence length="329" mass="36172">MLRAATAARRLLPPGTVRLRHFPRASFSTAAPPPAEPPQRSPFQPPPPPPPPVAQPQQQGSTTAAPEPEPSYESASTTAAAAGAEAAAAAEDLRRKRRSRAKGGDYDDGQAPVLKAALGHVRKLGWSESALIAGARDVGLSPSIVASFPRKEAALVEFFMDDCLEKLIDRVDSDELDLSNLILSERLSKLIRIRLEMQIPYISKWAQALSIQAQPMNIPTCFKQRIMLVDEIWHASGDETSDIDWYVKRTILSGIYSASEVYMLTDNSPGWFLHSECCDTWTFLDNRIKDAFDIQKTAQEAAYIAEAVGTGVGNSMQDFMKRLFKGFKV</sequence>
<comment type="pathway">
    <text evidence="2 8">Cofactor biosynthesis; ubiquinone biosynthesis.</text>
</comment>
<evidence type="ECO:0000313" key="12">
    <source>
        <dbReference type="EMBL" id="MQM01803.1"/>
    </source>
</evidence>
<dbReference type="InterPro" id="IPR012762">
    <property type="entry name" value="Ubiq_biosynth_COQ9"/>
</dbReference>
<dbReference type="Proteomes" id="UP000652761">
    <property type="component" value="Unassembled WGS sequence"/>
</dbReference>
<evidence type="ECO:0000259" key="11">
    <source>
        <dbReference type="Pfam" id="PF21392"/>
    </source>
</evidence>
<dbReference type="GO" id="GO:0008289">
    <property type="term" value="F:lipid binding"/>
    <property type="evidence" value="ECO:0007669"/>
    <property type="project" value="UniProtKB-UniRule"/>
</dbReference>
<keyword evidence="13" id="KW-1185">Reference proteome</keyword>
<gene>
    <name evidence="12" type="ORF">Taro_034551</name>
</gene>
<name>A0A843VRR0_COLES</name>
<feature type="compositionally biased region" description="Low complexity" evidence="9">
    <location>
        <begin position="1"/>
        <end position="12"/>
    </location>
</feature>
<dbReference type="Pfam" id="PF21392">
    <property type="entry name" value="COQ9_N"/>
    <property type="match status" value="1"/>
</dbReference>
<keyword evidence="6 8" id="KW-0446">Lipid-binding</keyword>
<comment type="subcellular location">
    <subcellularLocation>
        <location evidence="1 8">Mitochondrion</location>
    </subcellularLocation>
</comment>
<evidence type="ECO:0000256" key="9">
    <source>
        <dbReference type="SAM" id="MobiDB-lite"/>
    </source>
</evidence>
<feature type="compositionally biased region" description="Low complexity" evidence="9">
    <location>
        <begin position="73"/>
        <end position="90"/>
    </location>
</feature>
<dbReference type="NCBIfam" id="TIGR02396">
    <property type="entry name" value="diverge_rpsU"/>
    <property type="match status" value="1"/>
</dbReference>
<evidence type="ECO:0000256" key="8">
    <source>
        <dbReference type="RuleBase" id="RU366063"/>
    </source>
</evidence>
<dbReference type="PANTHER" id="PTHR21427:SF19">
    <property type="entry name" value="UBIQUINONE BIOSYNTHESIS PROTEIN COQ9, MITOCHONDRIAL"/>
    <property type="match status" value="1"/>
</dbReference>
<comment type="function">
    <text evidence="8">Membrane-associated protein that warps the membrane surface to access and bind aromatic isoprenes with high specificity, including ubiquinone (CoQ) isoprene intermediates and presents them directly to Coq7, therefore facilitating the Coq7-mediated hydroxylase step. Participates in the biosynthesis of coenzyme Q, also named ubiquinone, an essential lipid-soluble electron transporter for aerobic cellular respiration.</text>
</comment>
<feature type="region of interest" description="Disordered" evidence="9">
    <location>
        <begin position="1"/>
        <end position="110"/>
    </location>
</feature>
<dbReference type="GO" id="GO:0006744">
    <property type="term" value="P:ubiquinone biosynthetic process"/>
    <property type="evidence" value="ECO:0007669"/>
    <property type="project" value="UniProtKB-UniRule"/>
</dbReference>
<dbReference type="PANTHER" id="PTHR21427">
    <property type="entry name" value="UBIQUINONE BIOSYNTHESIS PROTEIN COQ9, MITOCHONDRIAL"/>
    <property type="match status" value="1"/>
</dbReference>
<evidence type="ECO:0000256" key="3">
    <source>
        <dbReference type="ARBA" id="ARBA00010766"/>
    </source>
</evidence>
<dbReference type="FunFam" id="1.10.357.10:FF:000004">
    <property type="entry name" value="Ubiquinone biosynthesis protein COQ9, mitochondrial"/>
    <property type="match status" value="1"/>
</dbReference>
<keyword evidence="5" id="KW-0809">Transit peptide</keyword>
<evidence type="ECO:0000259" key="10">
    <source>
        <dbReference type="Pfam" id="PF08511"/>
    </source>
</evidence>
<dbReference type="GO" id="GO:0005743">
    <property type="term" value="C:mitochondrial inner membrane"/>
    <property type="evidence" value="ECO:0007669"/>
    <property type="project" value="TreeGrafter"/>
</dbReference>
<dbReference type="OrthoDB" id="619536at2759"/>
<dbReference type="InterPro" id="IPR013718">
    <property type="entry name" value="COQ9_C"/>
</dbReference>
<protein>
    <recommendedName>
        <fullName evidence="8">Ubiquinone biosynthesis protein</fullName>
    </recommendedName>
</protein>
<evidence type="ECO:0000313" key="13">
    <source>
        <dbReference type="Proteomes" id="UP000652761"/>
    </source>
</evidence>
<evidence type="ECO:0000256" key="1">
    <source>
        <dbReference type="ARBA" id="ARBA00004173"/>
    </source>
</evidence>
<dbReference type="Pfam" id="PF08511">
    <property type="entry name" value="COQ9"/>
    <property type="match status" value="1"/>
</dbReference>
<evidence type="ECO:0000256" key="5">
    <source>
        <dbReference type="ARBA" id="ARBA00022946"/>
    </source>
</evidence>
<dbReference type="EMBL" id="NMUH01002734">
    <property type="protein sequence ID" value="MQM01803.1"/>
    <property type="molecule type" value="Genomic_DNA"/>
</dbReference>
<evidence type="ECO:0000256" key="4">
    <source>
        <dbReference type="ARBA" id="ARBA00022688"/>
    </source>
</evidence>
<comment type="caution">
    <text evidence="12">The sequence shown here is derived from an EMBL/GenBank/DDBJ whole genome shotgun (WGS) entry which is preliminary data.</text>
</comment>
<feature type="domain" description="Ubiquinone biosynthesis protein COQ9 HTH" evidence="11">
    <location>
        <begin position="110"/>
        <end position="135"/>
    </location>
</feature>
<accession>A0A843VRR0</accession>
<dbReference type="InterPro" id="IPR048674">
    <property type="entry name" value="COQ9_HTH"/>
</dbReference>
<reference evidence="12" key="1">
    <citation type="submission" date="2017-07" db="EMBL/GenBank/DDBJ databases">
        <title>Taro Niue Genome Assembly and Annotation.</title>
        <authorList>
            <person name="Atibalentja N."/>
            <person name="Keating K."/>
            <person name="Fields C.J."/>
        </authorList>
    </citation>
    <scope>NUCLEOTIDE SEQUENCE</scope>
    <source>
        <strain evidence="12">Niue_2</strain>
        <tissue evidence="12">Leaf</tissue>
    </source>
</reference>
<feature type="compositionally biased region" description="Pro residues" evidence="9">
    <location>
        <begin position="31"/>
        <end position="54"/>
    </location>
</feature>
<evidence type="ECO:0000256" key="6">
    <source>
        <dbReference type="ARBA" id="ARBA00023121"/>
    </source>
</evidence>
<dbReference type="UniPathway" id="UPA00232"/>
<dbReference type="AlphaFoldDB" id="A0A843VRR0"/>
<organism evidence="12 13">
    <name type="scientific">Colocasia esculenta</name>
    <name type="common">Wild taro</name>
    <name type="synonym">Arum esculentum</name>
    <dbReference type="NCBI Taxonomy" id="4460"/>
    <lineage>
        <taxon>Eukaryota</taxon>
        <taxon>Viridiplantae</taxon>
        <taxon>Streptophyta</taxon>
        <taxon>Embryophyta</taxon>
        <taxon>Tracheophyta</taxon>
        <taxon>Spermatophyta</taxon>
        <taxon>Magnoliopsida</taxon>
        <taxon>Liliopsida</taxon>
        <taxon>Araceae</taxon>
        <taxon>Aroideae</taxon>
        <taxon>Colocasieae</taxon>
        <taxon>Colocasia</taxon>
    </lineage>
</organism>
<evidence type="ECO:0000256" key="7">
    <source>
        <dbReference type="ARBA" id="ARBA00023128"/>
    </source>
</evidence>
<dbReference type="Gene3D" id="1.10.357.10">
    <property type="entry name" value="Tetracycline Repressor, domain 2"/>
    <property type="match status" value="1"/>
</dbReference>
<proteinExistence type="inferred from homology"/>
<keyword evidence="4 8" id="KW-0831">Ubiquinone biosynthesis</keyword>
<comment type="similarity">
    <text evidence="3 8">Belongs to the COQ9 family.</text>
</comment>